<evidence type="ECO:0000313" key="7">
    <source>
        <dbReference type="EMBL" id="MBP5835652.1"/>
    </source>
</evidence>
<accession>A0ABS5CXE7</accession>
<reference evidence="7" key="1">
    <citation type="submission" date="2021-04" db="EMBL/GenBank/DDBJ databases">
        <title>Genomic features of Candidatus Phytoplasma meliae isolate ChTYXIII (1SrXIII-G).</title>
        <authorList>
            <person name="Fernandez F.D."/>
            <person name="Conci L.R."/>
        </authorList>
    </citation>
    <scope>NUCLEOTIDE SEQUENCE [LARGE SCALE GENOMIC DNA]</scope>
    <source>
        <strain evidence="7">ChTYXIII-Mo</strain>
    </source>
</reference>
<evidence type="ECO:0000313" key="8">
    <source>
        <dbReference type="Proteomes" id="UP001195571"/>
    </source>
</evidence>
<evidence type="ECO:0000256" key="1">
    <source>
        <dbReference type="ARBA" id="ARBA00010528"/>
    </source>
</evidence>
<comment type="similarity">
    <text evidence="1 5">Belongs to the universal ribosomal protein uL4 family.</text>
</comment>
<keyword evidence="3 5" id="KW-0687">Ribonucleoprotein</keyword>
<comment type="subunit">
    <text evidence="5">Part of the 50S ribosomal subunit.</text>
</comment>
<keyword evidence="5" id="KW-0699">rRNA-binding</keyword>
<dbReference type="GO" id="GO:0005840">
    <property type="term" value="C:ribosome"/>
    <property type="evidence" value="ECO:0007669"/>
    <property type="project" value="UniProtKB-KW"/>
</dbReference>
<evidence type="ECO:0000256" key="3">
    <source>
        <dbReference type="ARBA" id="ARBA00023274"/>
    </source>
</evidence>
<dbReference type="RefSeq" id="WP_203551918.1">
    <property type="nucleotide sequence ID" value="NZ_JACAOD020000001.1"/>
</dbReference>
<proteinExistence type="inferred from homology"/>
<gene>
    <name evidence="5 7" type="primary">rplD</name>
    <name evidence="7" type="ORF">CHTY_000105</name>
</gene>
<dbReference type="Gene3D" id="3.40.1370.10">
    <property type="match status" value="1"/>
</dbReference>
<protein>
    <recommendedName>
        <fullName evidence="4 5">Large ribosomal subunit protein uL4</fullName>
    </recommendedName>
</protein>
<feature type="region of interest" description="Disordered" evidence="6">
    <location>
        <begin position="57"/>
        <end position="78"/>
    </location>
</feature>
<dbReference type="EMBL" id="JACAOD020000001">
    <property type="protein sequence ID" value="MBP5835652.1"/>
    <property type="molecule type" value="Genomic_DNA"/>
</dbReference>
<dbReference type="NCBIfam" id="TIGR03953">
    <property type="entry name" value="rplD_bact"/>
    <property type="match status" value="1"/>
</dbReference>
<keyword evidence="5" id="KW-0694">RNA-binding</keyword>
<feature type="compositionally biased region" description="Basic residues" evidence="6">
    <location>
        <begin position="63"/>
        <end position="77"/>
    </location>
</feature>
<comment type="function">
    <text evidence="5">Forms part of the polypeptide exit tunnel.</text>
</comment>
<evidence type="ECO:0000256" key="2">
    <source>
        <dbReference type="ARBA" id="ARBA00022980"/>
    </source>
</evidence>
<keyword evidence="2 5" id="KW-0689">Ribosomal protein</keyword>
<dbReference type="InterPro" id="IPR023574">
    <property type="entry name" value="Ribosomal_uL4_dom_sf"/>
</dbReference>
<keyword evidence="8" id="KW-1185">Reference proteome</keyword>
<evidence type="ECO:0000256" key="6">
    <source>
        <dbReference type="SAM" id="MobiDB-lite"/>
    </source>
</evidence>
<dbReference type="SUPFAM" id="SSF52166">
    <property type="entry name" value="Ribosomal protein L4"/>
    <property type="match status" value="1"/>
</dbReference>
<organism evidence="7 8">
    <name type="scientific">Candidatus Phytoplasma meliae</name>
    <dbReference type="NCBI Taxonomy" id="1848402"/>
    <lineage>
        <taxon>Bacteria</taxon>
        <taxon>Bacillati</taxon>
        <taxon>Mycoplasmatota</taxon>
        <taxon>Mollicutes</taxon>
        <taxon>Acholeplasmatales</taxon>
        <taxon>Acholeplasmataceae</taxon>
        <taxon>Candidatus Phytoplasma</taxon>
        <taxon>16SrXIII (Mexican periwinkle virescence group)</taxon>
    </lineage>
</organism>
<sequence>MPKYNIINQKGDLVATKVLESSVFDIKPHQQVLYDVVNAQRAAMRQGTHATKTRALVAGGGKKPWKQKGTGRARHGSIRSPLWRGGGVAFGPSPRDYSVKINQKVSHLAIKSALSLQAQQKQLMVIDDFNLATNKTKDLAQILKTLKIQAKTLIIVTKMTEQLMLASRNLPYVTLEKASHTSVYQMLNCKHLVLTADAVTYFEETFKK</sequence>
<comment type="caution">
    <text evidence="7">The sequence shown here is derived from an EMBL/GenBank/DDBJ whole genome shotgun (WGS) entry which is preliminary data.</text>
</comment>
<evidence type="ECO:0000256" key="5">
    <source>
        <dbReference type="HAMAP-Rule" id="MF_01328"/>
    </source>
</evidence>
<dbReference type="PANTHER" id="PTHR10746">
    <property type="entry name" value="50S RIBOSOMAL PROTEIN L4"/>
    <property type="match status" value="1"/>
</dbReference>
<name>A0ABS5CXE7_9MOLU</name>
<comment type="function">
    <text evidence="5">One of the primary rRNA binding proteins, this protein initially binds near the 5'-end of the 23S rRNA. It is important during the early stages of 50S assembly. It makes multiple contacts with different domains of the 23S rRNA in the assembled 50S subunit and ribosome.</text>
</comment>
<dbReference type="Proteomes" id="UP001195571">
    <property type="component" value="Unassembled WGS sequence"/>
</dbReference>
<dbReference type="Pfam" id="PF00573">
    <property type="entry name" value="Ribosomal_L4"/>
    <property type="match status" value="1"/>
</dbReference>
<evidence type="ECO:0000256" key="4">
    <source>
        <dbReference type="ARBA" id="ARBA00035244"/>
    </source>
</evidence>
<dbReference type="HAMAP" id="MF_01328_B">
    <property type="entry name" value="Ribosomal_uL4_B"/>
    <property type="match status" value="1"/>
</dbReference>
<dbReference type="PANTHER" id="PTHR10746:SF6">
    <property type="entry name" value="LARGE RIBOSOMAL SUBUNIT PROTEIN UL4M"/>
    <property type="match status" value="1"/>
</dbReference>
<dbReference type="InterPro" id="IPR002136">
    <property type="entry name" value="Ribosomal_uL4"/>
</dbReference>
<dbReference type="InterPro" id="IPR013005">
    <property type="entry name" value="Ribosomal_uL4-like"/>
</dbReference>